<proteinExistence type="predicted"/>
<sequence length="100" mass="11885">MWNHQIDANLIHAALNLRSGNIDKTIELLLEFEQWKLRDSNEQNYKKKMNEFLEKRCCDHNINLFLMFCVKNKTANAIKWSTTITVNIGLPFVKKNKKYL</sequence>
<evidence type="ECO:0000313" key="2">
    <source>
        <dbReference type="Proteomes" id="UP000023152"/>
    </source>
</evidence>
<keyword evidence="2" id="KW-1185">Reference proteome</keyword>
<name>X6LBJ9_RETFI</name>
<dbReference type="Proteomes" id="UP000023152">
    <property type="component" value="Unassembled WGS sequence"/>
</dbReference>
<comment type="caution">
    <text evidence="1">The sequence shown here is derived from an EMBL/GenBank/DDBJ whole genome shotgun (WGS) entry which is preliminary data.</text>
</comment>
<dbReference type="AlphaFoldDB" id="X6LBJ9"/>
<organism evidence="1 2">
    <name type="scientific">Reticulomyxa filosa</name>
    <dbReference type="NCBI Taxonomy" id="46433"/>
    <lineage>
        <taxon>Eukaryota</taxon>
        <taxon>Sar</taxon>
        <taxon>Rhizaria</taxon>
        <taxon>Retaria</taxon>
        <taxon>Foraminifera</taxon>
        <taxon>Monothalamids</taxon>
        <taxon>Reticulomyxidae</taxon>
        <taxon>Reticulomyxa</taxon>
    </lineage>
</organism>
<evidence type="ECO:0000313" key="1">
    <source>
        <dbReference type="EMBL" id="ETN98888.1"/>
    </source>
</evidence>
<reference evidence="1 2" key="1">
    <citation type="journal article" date="2013" name="Curr. Biol.">
        <title>The Genome of the Foraminiferan Reticulomyxa filosa.</title>
        <authorList>
            <person name="Glockner G."/>
            <person name="Hulsmann N."/>
            <person name="Schleicher M."/>
            <person name="Noegel A.A."/>
            <person name="Eichinger L."/>
            <person name="Gallinger C."/>
            <person name="Pawlowski J."/>
            <person name="Sierra R."/>
            <person name="Euteneuer U."/>
            <person name="Pillet L."/>
            <person name="Moustafa A."/>
            <person name="Platzer M."/>
            <person name="Groth M."/>
            <person name="Szafranski K."/>
            <person name="Schliwa M."/>
        </authorList>
    </citation>
    <scope>NUCLEOTIDE SEQUENCE [LARGE SCALE GENOMIC DNA]</scope>
</reference>
<dbReference type="EMBL" id="ASPP01045513">
    <property type="protein sequence ID" value="ETN98888.1"/>
    <property type="molecule type" value="Genomic_DNA"/>
</dbReference>
<gene>
    <name evidence="1" type="ORF">RFI_38599</name>
</gene>
<protein>
    <submittedName>
        <fullName evidence="1">Uncharacterized protein</fullName>
    </submittedName>
</protein>
<accession>X6LBJ9</accession>